<evidence type="ECO:0000259" key="8">
    <source>
        <dbReference type="Pfam" id="PF04577"/>
    </source>
</evidence>
<feature type="transmembrane region" description="Helical" evidence="7">
    <location>
        <begin position="12"/>
        <end position="30"/>
    </location>
</feature>
<keyword evidence="7" id="KW-0472">Membrane</keyword>
<dbReference type="InterPro" id="IPR007657">
    <property type="entry name" value="Glycosyltransferase_61"/>
</dbReference>
<keyword evidence="7" id="KW-1133">Transmembrane helix</keyword>
<keyword evidence="5" id="KW-0325">Glycoprotein</keyword>
<feature type="compositionally biased region" description="Basic and acidic residues" evidence="6">
    <location>
        <begin position="56"/>
        <end position="65"/>
    </location>
</feature>
<dbReference type="AlphaFoldDB" id="A0A6V7QGZ6"/>
<dbReference type="Pfam" id="PF04577">
    <property type="entry name" value="Glyco_transf_61"/>
    <property type="match status" value="1"/>
</dbReference>
<evidence type="ECO:0000256" key="5">
    <source>
        <dbReference type="ARBA" id="ARBA00023180"/>
    </source>
</evidence>
<feature type="domain" description="Glycosyltransferase 61 catalytic" evidence="8">
    <location>
        <begin position="480"/>
        <end position="582"/>
    </location>
</feature>
<protein>
    <recommendedName>
        <fullName evidence="8">Glycosyltransferase 61 catalytic domain-containing protein</fullName>
    </recommendedName>
</protein>
<evidence type="ECO:0000256" key="1">
    <source>
        <dbReference type="ARBA" id="ARBA00004323"/>
    </source>
</evidence>
<dbReference type="EMBL" id="LR862136">
    <property type="protein sequence ID" value="CAD1842434.1"/>
    <property type="molecule type" value="Genomic_DNA"/>
</dbReference>
<evidence type="ECO:0000256" key="7">
    <source>
        <dbReference type="SAM" id="Phobius"/>
    </source>
</evidence>
<organism evidence="9">
    <name type="scientific">Ananas comosus var. bracteatus</name>
    <name type="common">red pineapple</name>
    <dbReference type="NCBI Taxonomy" id="296719"/>
    <lineage>
        <taxon>Eukaryota</taxon>
        <taxon>Viridiplantae</taxon>
        <taxon>Streptophyta</taxon>
        <taxon>Embryophyta</taxon>
        <taxon>Tracheophyta</taxon>
        <taxon>Spermatophyta</taxon>
        <taxon>Magnoliopsida</taxon>
        <taxon>Liliopsida</taxon>
        <taxon>Poales</taxon>
        <taxon>Bromeliaceae</taxon>
        <taxon>Bromelioideae</taxon>
        <taxon>Ananas</taxon>
    </lineage>
</organism>
<accession>A0A6V7QGZ6</accession>
<evidence type="ECO:0000256" key="3">
    <source>
        <dbReference type="ARBA" id="ARBA00022676"/>
    </source>
</evidence>
<evidence type="ECO:0000256" key="6">
    <source>
        <dbReference type="SAM" id="MobiDB-lite"/>
    </source>
</evidence>
<reference evidence="9" key="1">
    <citation type="submission" date="2020-07" db="EMBL/GenBank/DDBJ databases">
        <authorList>
            <person name="Lin J."/>
        </authorList>
    </citation>
    <scope>NUCLEOTIDE SEQUENCE</scope>
</reference>
<gene>
    <name evidence="9" type="ORF">CB5_LOCUS25645</name>
</gene>
<dbReference type="PANTHER" id="PTHR20961:SF108">
    <property type="entry name" value="GLYCOSYLTRANSFERASE"/>
    <property type="match status" value="1"/>
</dbReference>
<comment type="pathway">
    <text evidence="2">Glycan metabolism.</text>
</comment>
<sequence>MAKGHPRATRRLALPGLMIFLLIPILYTLILRRGAHSLHPLKSQVSPRESSLSLRSDGKSKKERGSSLSLTVEEDGAAVEEFNKFLTHKLARADFRDAVSQVPASTFRILARSLRRSVGIQRNLDHWIRDFETKLQNPCLLNLDKSLFELDRDTLHTRLGSAHECHSGVRLVLSRWCRSCQLDLLSTDQATGAGCCIFRRPGSRQGRCELEPYPTVRARGFPLLQVVVVLEFMERENWWDNHPVLRREVGIGRVMFKATEGWLDLVIVGLKRLASCLIVGGEAQSELSQNGISCTSDRSSDVCITSAAVRIATSASSSSHSLSAVYLVGNQQLPRNSDIIFRPYPRKFDPEAMQETSPIQIVGGHPNPPPCDITHPLPAVIFSTGGFAGNFFHDINDLIIPLFLTTGHLRSRIRLVATDFRPWWAHKYRRVLSRLAADEIIAASSAFADVGPAKVHCFPAAIVGLKYHGNLACNVSDAPSGISVQKFRRFLHEALSLKADRVVRAEEPTVVLISRRNSRALLNEDEIIETAREIGFRVEIAAPKRMWKMESFAELVNGCGVLMGVHGAGLTNMVFLPPGAVLLQVVPWGLDWASEVYYGQPAQQMGLQYVEYHIEVQESTLYDKYPGDHPILADPWSINNQGYNVSKPVYVDGQNLRLNLTRFRETLLLAFQLLPRPS</sequence>
<dbReference type="GO" id="GO:0016763">
    <property type="term" value="F:pentosyltransferase activity"/>
    <property type="evidence" value="ECO:0007669"/>
    <property type="project" value="UniProtKB-ARBA"/>
</dbReference>
<evidence type="ECO:0000256" key="2">
    <source>
        <dbReference type="ARBA" id="ARBA00004881"/>
    </source>
</evidence>
<name>A0A6V7QGZ6_ANACO</name>
<proteinExistence type="predicted"/>
<keyword evidence="3" id="KW-0328">Glycosyltransferase</keyword>
<dbReference type="GO" id="GO:0000139">
    <property type="term" value="C:Golgi membrane"/>
    <property type="evidence" value="ECO:0007669"/>
    <property type="project" value="UniProtKB-SubCell"/>
</dbReference>
<dbReference type="PANTHER" id="PTHR20961">
    <property type="entry name" value="GLYCOSYLTRANSFERASE"/>
    <property type="match status" value="1"/>
</dbReference>
<evidence type="ECO:0000256" key="4">
    <source>
        <dbReference type="ARBA" id="ARBA00022679"/>
    </source>
</evidence>
<evidence type="ECO:0000313" key="9">
    <source>
        <dbReference type="EMBL" id="CAD1842434.1"/>
    </source>
</evidence>
<feature type="region of interest" description="Disordered" evidence="6">
    <location>
        <begin position="49"/>
        <end position="69"/>
    </location>
</feature>
<keyword evidence="7" id="KW-0812">Transmembrane</keyword>
<dbReference type="InterPro" id="IPR049625">
    <property type="entry name" value="Glyco_transf_61_cat"/>
</dbReference>
<keyword evidence="4" id="KW-0808">Transferase</keyword>
<comment type="subcellular location">
    <subcellularLocation>
        <location evidence="1">Golgi apparatus membrane</location>
        <topology evidence="1">Single-pass type II membrane protein</topology>
    </subcellularLocation>
</comment>